<gene>
    <name evidence="2" type="ORF">ACFOEN_09475</name>
</gene>
<protein>
    <recommendedName>
        <fullName evidence="4">GlsB/YeaQ/YmgE family stress response membrane protein</fullName>
    </recommendedName>
</protein>
<evidence type="ECO:0000313" key="2">
    <source>
        <dbReference type="EMBL" id="MFC3147871.1"/>
    </source>
</evidence>
<sequence length="121" mass="12360">MHFVWGFGCIAVVIATSFVLSRSNFLLVDSLYALLAGAAVGVCLLIGSLFNGRDAIAATRLLFFSMAGSLAGFAVGWAIALVLGLRFQGQAALAFDLAVGAVGAAVMAAAVFQRDSSANAQ</sequence>
<dbReference type="Proteomes" id="UP001595556">
    <property type="component" value="Unassembled WGS sequence"/>
</dbReference>
<name>A0ABV7H5Q3_9BURK</name>
<feature type="transmembrane region" description="Helical" evidence="1">
    <location>
        <begin position="91"/>
        <end position="112"/>
    </location>
</feature>
<comment type="caution">
    <text evidence="2">The sequence shown here is derived from an EMBL/GenBank/DDBJ whole genome shotgun (WGS) entry which is preliminary data.</text>
</comment>
<organism evidence="2 3">
    <name type="scientific">Piscinibacterium candidicorallinum</name>
    <dbReference type="NCBI Taxonomy" id="1793872"/>
    <lineage>
        <taxon>Bacteria</taxon>
        <taxon>Pseudomonadati</taxon>
        <taxon>Pseudomonadota</taxon>
        <taxon>Betaproteobacteria</taxon>
        <taxon>Burkholderiales</taxon>
        <taxon>Piscinibacterium</taxon>
    </lineage>
</organism>
<evidence type="ECO:0000256" key="1">
    <source>
        <dbReference type="SAM" id="Phobius"/>
    </source>
</evidence>
<feature type="transmembrane region" description="Helical" evidence="1">
    <location>
        <begin position="31"/>
        <end position="50"/>
    </location>
</feature>
<keyword evidence="1" id="KW-0812">Transmembrane</keyword>
<proteinExistence type="predicted"/>
<dbReference type="EMBL" id="JBHRTI010000004">
    <property type="protein sequence ID" value="MFC3147871.1"/>
    <property type="molecule type" value="Genomic_DNA"/>
</dbReference>
<accession>A0ABV7H5Q3</accession>
<keyword evidence="1" id="KW-0472">Membrane</keyword>
<evidence type="ECO:0000313" key="3">
    <source>
        <dbReference type="Proteomes" id="UP001595556"/>
    </source>
</evidence>
<feature type="transmembrane region" description="Helical" evidence="1">
    <location>
        <begin position="62"/>
        <end position="85"/>
    </location>
</feature>
<keyword evidence="1" id="KW-1133">Transmembrane helix</keyword>
<keyword evidence="3" id="KW-1185">Reference proteome</keyword>
<evidence type="ECO:0008006" key="4">
    <source>
        <dbReference type="Google" id="ProtNLM"/>
    </source>
</evidence>
<reference evidence="3" key="1">
    <citation type="journal article" date="2019" name="Int. J. Syst. Evol. Microbiol.">
        <title>The Global Catalogue of Microorganisms (GCM) 10K type strain sequencing project: providing services to taxonomists for standard genome sequencing and annotation.</title>
        <authorList>
            <consortium name="The Broad Institute Genomics Platform"/>
            <consortium name="The Broad Institute Genome Sequencing Center for Infectious Disease"/>
            <person name="Wu L."/>
            <person name="Ma J."/>
        </authorList>
    </citation>
    <scope>NUCLEOTIDE SEQUENCE [LARGE SCALE GENOMIC DNA]</scope>
    <source>
        <strain evidence="3">KCTC 52168</strain>
    </source>
</reference>